<reference evidence="1 2" key="1">
    <citation type="submission" date="2023-09" db="EMBL/GenBank/DDBJ databases">
        <title>Thalassobella suaedae gen. nov., sp. nov., a marine bacterium of the family Flavobacteriaceae isolated from a halophyte Suaeda japonica.</title>
        <authorList>
            <person name="Lee S.Y."/>
            <person name="Hwang C.Y."/>
        </authorList>
    </citation>
    <scope>NUCLEOTIDE SEQUENCE [LARGE SCALE GENOMIC DNA]</scope>
    <source>
        <strain evidence="1 2">HL-DH10</strain>
    </source>
</reference>
<name>A0ABY9Y0C6_9FLAO</name>
<evidence type="ECO:0000313" key="2">
    <source>
        <dbReference type="Proteomes" id="UP001303407"/>
    </source>
</evidence>
<dbReference type="Proteomes" id="UP001303407">
    <property type="component" value="Chromosome"/>
</dbReference>
<protein>
    <recommendedName>
        <fullName evidence="3">Homing endonuclease LAGLIDADG domain-containing protein</fullName>
    </recommendedName>
</protein>
<gene>
    <name evidence="1" type="ORF">RHP49_12140</name>
</gene>
<dbReference type="RefSeq" id="WP_415861626.1">
    <property type="nucleotide sequence ID" value="NZ_CP134536.1"/>
</dbReference>
<proteinExistence type="predicted"/>
<accession>A0ABY9Y0C6</accession>
<dbReference type="EMBL" id="CP134536">
    <property type="protein sequence ID" value="WNH11646.1"/>
    <property type="molecule type" value="Genomic_DNA"/>
</dbReference>
<organism evidence="1 2">
    <name type="scientific">Thalassobellus suaedae</name>
    <dbReference type="NCBI Taxonomy" id="3074124"/>
    <lineage>
        <taxon>Bacteria</taxon>
        <taxon>Pseudomonadati</taxon>
        <taxon>Bacteroidota</taxon>
        <taxon>Flavobacteriia</taxon>
        <taxon>Flavobacteriales</taxon>
        <taxon>Flavobacteriaceae</taxon>
        <taxon>Thalassobellus</taxon>
    </lineage>
</organism>
<evidence type="ECO:0000313" key="1">
    <source>
        <dbReference type="EMBL" id="WNH11646.1"/>
    </source>
</evidence>
<sequence>MGRLYINTGAQLEHYHDDSGRPNKYNYGKMVIRNGWYVWRVKYSNPSIKAKIKWHCTAILLTKVRVLNIITTSNRKEALTESLGRIVGWFSLIFNPPKVEL</sequence>
<keyword evidence="2" id="KW-1185">Reference proteome</keyword>
<evidence type="ECO:0008006" key="3">
    <source>
        <dbReference type="Google" id="ProtNLM"/>
    </source>
</evidence>